<accession>A0A3A9AZD9</accession>
<reference evidence="2 3" key="1">
    <citation type="submission" date="2018-09" db="EMBL/GenBank/DDBJ databases">
        <title>Murine metabolic-syndrome-specific gut microbial biobank.</title>
        <authorList>
            <person name="Liu C."/>
        </authorList>
    </citation>
    <scope>NUCLEOTIDE SEQUENCE [LARGE SCALE GENOMIC DNA]</scope>
    <source>
        <strain evidence="2 3">0.1xD8-82</strain>
    </source>
</reference>
<evidence type="ECO:0000313" key="3">
    <source>
        <dbReference type="Proteomes" id="UP000280696"/>
    </source>
</evidence>
<evidence type="ECO:0000313" key="2">
    <source>
        <dbReference type="EMBL" id="RKI91745.1"/>
    </source>
</evidence>
<organism evidence="2 3">
    <name type="scientific">Parablautia intestinalis</name>
    <dbReference type="NCBI Taxonomy" id="2320100"/>
    <lineage>
        <taxon>Bacteria</taxon>
        <taxon>Bacillati</taxon>
        <taxon>Bacillota</taxon>
        <taxon>Clostridia</taxon>
        <taxon>Lachnospirales</taxon>
        <taxon>Lachnospiraceae</taxon>
        <taxon>Parablautia</taxon>
    </lineage>
</organism>
<dbReference type="OrthoDB" id="996097at2"/>
<keyword evidence="3" id="KW-1185">Reference proteome</keyword>
<dbReference type="EMBL" id="RAYQ01000008">
    <property type="protein sequence ID" value="RKI91745.1"/>
    <property type="molecule type" value="Genomic_DNA"/>
</dbReference>
<gene>
    <name evidence="2" type="ORF">D7V94_09100</name>
</gene>
<comment type="caution">
    <text evidence="2">The sequence shown here is derived from an EMBL/GenBank/DDBJ whole genome shotgun (WGS) entry which is preliminary data.</text>
</comment>
<dbReference type="AlphaFoldDB" id="A0A3A9AZD9"/>
<proteinExistence type="predicted"/>
<keyword evidence="1" id="KW-0812">Transmembrane</keyword>
<sequence length="353" mass="41321">MNQQTAKKWFIKCILTLVISLTFIALLVIIVDPYFHYHKPFSFLSYRLYEERYTNDGISRHFDFDAMITGSSITQNFKPSEMDALFHANTVKESFSGAGYQELADNLDRALSRNKNLKQVLWAVDYNGFLREYDWARYEEYPTYLYDDNPLNDVSYLFNKSILYHGVLTNIAMTLAGAPSTTMDEYSSWDMETGLEVILSTYDRNNVNTDVPTGFGEEEYDMVTQTITLNILRVVNKYPDTTFYLFYPPFSIFYWDSLNIKGTLDRQLKAEKVATELLLTCPNVKLYNFFDQYDVICNADFYSDDGHYCEEINSRILQWIAGDTGLVTKENYLEKLAKERDFYTNFDYDSLYE</sequence>
<name>A0A3A9AZD9_9FIRM</name>
<keyword evidence="1" id="KW-1133">Transmembrane helix</keyword>
<keyword evidence="1" id="KW-0472">Membrane</keyword>
<feature type="transmembrane region" description="Helical" evidence="1">
    <location>
        <begin position="9"/>
        <end position="31"/>
    </location>
</feature>
<dbReference type="RefSeq" id="WP_120468967.1">
    <property type="nucleotide sequence ID" value="NZ_RAYQ01000008.1"/>
</dbReference>
<evidence type="ECO:0000256" key="1">
    <source>
        <dbReference type="SAM" id="Phobius"/>
    </source>
</evidence>
<dbReference type="SUPFAM" id="SSF52266">
    <property type="entry name" value="SGNH hydrolase"/>
    <property type="match status" value="1"/>
</dbReference>
<dbReference type="Proteomes" id="UP000280696">
    <property type="component" value="Unassembled WGS sequence"/>
</dbReference>
<protein>
    <submittedName>
        <fullName evidence="2">Uncharacterized protein</fullName>
    </submittedName>
</protein>